<keyword evidence="4" id="KW-1185">Reference proteome</keyword>
<feature type="compositionally biased region" description="Polar residues" evidence="1">
    <location>
        <begin position="197"/>
        <end position="208"/>
    </location>
</feature>
<feature type="compositionally biased region" description="Polar residues" evidence="1">
    <location>
        <begin position="171"/>
        <end position="181"/>
    </location>
</feature>
<dbReference type="Proteomes" id="UP000092666">
    <property type="component" value="Unassembled WGS sequence"/>
</dbReference>
<feature type="compositionally biased region" description="Low complexity" evidence="1">
    <location>
        <begin position="123"/>
        <end position="155"/>
    </location>
</feature>
<sequence>MVPPPLRRRLGRCRSQTDSATGVKAKATTNGNDKDHANVQDNAGATSPSTTTTKLTSDSRSPDASALDLSWSTGEDDRNKEAAPTRRGMGRRRSSSRRTPLPGPLPELHRRQILGGVDQGEGRTATRPQTQVQTQTLTPASTAPAPASEAEQTTAVVRPADIDDDGRTLSRDTSAMRTPTIAQDDRTPTRLNGGKVQPTTTARTESDSSVKSLVWAGLGTTPSSSLQSKSKSDSSSSSRSGGYSYTGTGTPIFLSTFPASFPIETHDIVETEGGGRGYIFLKDQEVADSMLIFVSFFATLLVLTVVMIKANTLFSSSSNDERGKVDNVIGDDMKWAEGREVIERKIIWESAATPNTRRGGRGRGGQRSSKLRKG</sequence>
<accession>A0A1B9H3G3</accession>
<dbReference type="EMBL" id="KI669492">
    <property type="protein sequence ID" value="OCF37813.1"/>
    <property type="molecule type" value="Genomic_DNA"/>
</dbReference>
<protein>
    <submittedName>
        <fullName evidence="3">Uncharacterized protein</fullName>
    </submittedName>
</protein>
<keyword evidence="2" id="KW-0812">Transmembrane</keyword>
<evidence type="ECO:0000256" key="2">
    <source>
        <dbReference type="SAM" id="Phobius"/>
    </source>
</evidence>
<feature type="region of interest" description="Disordered" evidence="1">
    <location>
        <begin position="352"/>
        <end position="374"/>
    </location>
</feature>
<reference evidence="4" key="2">
    <citation type="submission" date="2013-12" db="EMBL/GenBank/DDBJ databases">
        <title>Evolution of pathogenesis and genome organization in the Tremellales.</title>
        <authorList>
            <person name="Cuomo C."/>
            <person name="Litvintseva A."/>
            <person name="Heitman J."/>
            <person name="Chen Y."/>
            <person name="Sun S."/>
            <person name="Springer D."/>
            <person name="Dromer F."/>
            <person name="Young S."/>
            <person name="Zeng Q."/>
            <person name="Chapman S."/>
            <person name="Gujja S."/>
            <person name="Saif S."/>
            <person name="Birren B."/>
        </authorList>
    </citation>
    <scope>NUCLEOTIDE SEQUENCE [LARGE SCALE GENOMIC DNA]</scope>
    <source>
        <strain evidence="4">BCC8398</strain>
    </source>
</reference>
<keyword evidence="2" id="KW-1133">Transmembrane helix</keyword>
<evidence type="ECO:0000313" key="4">
    <source>
        <dbReference type="Proteomes" id="UP000092666"/>
    </source>
</evidence>
<reference evidence="3 4" key="1">
    <citation type="submission" date="2013-07" db="EMBL/GenBank/DDBJ databases">
        <title>The Genome Sequence of Cryptococcus heveanensis BCC8398.</title>
        <authorList>
            <consortium name="The Broad Institute Genome Sequencing Platform"/>
            <person name="Cuomo C."/>
            <person name="Litvintseva A."/>
            <person name="Chen Y."/>
            <person name="Heitman J."/>
            <person name="Sun S."/>
            <person name="Springer D."/>
            <person name="Dromer F."/>
            <person name="Young S.K."/>
            <person name="Zeng Q."/>
            <person name="Gargeya S."/>
            <person name="Fitzgerald M."/>
            <person name="Abouelleil A."/>
            <person name="Alvarado L."/>
            <person name="Berlin A.M."/>
            <person name="Chapman S.B."/>
            <person name="Dewar J."/>
            <person name="Goldberg J."/>
            <person name="Griggs A."/>
            <person name="Gujja S."/>
            <person name="Hansen M."/>
            <person name="Howarth C."/>
            <person name="Imamovic A."/>
            <person name="Larimer J."/>
            <person name="McCowan C."/>
            <person name="Murphy C."/>
            <person name="Pearson M."/>
            <person name="Priest M."/>
            <person name="Roberts A."/>
            <person name="Saif S."/>
            <person name="Shea T."/>
            <person name="Sykes S."/>
            <person name="Wortman J."/>
            <person name="Nusbaum C."/>
            <person name="Birren B."/>
        </authorList>
    </citation>
    <scope>NUCLEOTIDE SEQUENCE [LARGE SCALE GENOMIC DNA]</scope>
    <source>
        <strain evidence="3 4">BCC8398</strain>
    </source>
</reference>
<feature type="region of interest" description="Disordered" evidence="1">
    <location>
        <begin position="221"/>
        <end position="243"/>
    </location>
</feature>
<evidence type="ECO:0000256" key="1">
    <source>
        <dbReference type="SAM" id="MobiDB-lite"/>
    </source>
</evidence>
<gene>
    <name evidence="3" type="ORF">I316_00037</name>
</gene>
<feature type="compositionally biased region" description="Basic and acidic residues" evidence="1">
    <location>
        <begin position="75"/>
        <end position="84"/>
    </location>
</feature>
<dbReference type="OrthoDB" id="2576298at2759"/>
<feature type="compositionally biased region" description="Basic residues" evidence="1">
    <location>
        <begin position="1"/>
        <end position="12"/>
    </location>
</feature>
<feature type="region of interest" description="Disordered" evidence="1">
    <location>
        <begin position="1"/>
        <end position="208"/>
    </location>
</feature>
<evidence type="ECO:0000313" key="3">
    <source>
        <dbReference type="EMBL" id="OCF37813.1"/>
    </source>
</evidence>
<name>A0A1B9H3G3_9TREE</name>
<keyword evidence="2" id="KW-0472">Membrane</keyword>
<feature type="transmembrane region" description="Helical" evidence="2">
    <location>
        <begin position="290"/>
        <end position="308"/>
    </location>
</feature>
<dbReference type="AlphaFoldDB" id="A0A1B9H3G3"/>
<proteinExistence type="predicted"/>
<feature type="compositionally biased region" description="Low complexity" evidence="1">
    <location>
        <begin position="46"/>
        <end position="59"/>
    </location>
</feature>
<organism evidence="3 4">
    <name type="scientific">Kwoniella heveanensis BCC8398</name>
    <dbReference type="NCBI Taxonomy" id="1296120"/>
    <lineage>
        <taxon>Eukaryota</taxon>
        <taxon>Fungi</taxon>
        <taxon>Dikarya</taxon>
        <taxon>Basidiomycota</taxon>
        <taxon>Agaricomycotina</taxon>
        <taxon>Tremellomycetes</taxon>
        <taxon>Tremellales</taxon>
        <taxon>Cryptococcaceae</taxon>
        <taxon>Kwoniella</taxon>
    </lineage>
</organism>